<evidence type="ECO:0000313" key="3">
    <source>
        <dbReference type="Proteomes" id="UP000186922"/>
    </source>
</evidence>
<comment type="caution">
    <text evidence="2">The sequence shown here is derived from an EMBL/GenBank/DDBJ whole genome shotgun (WGS) entry which is preliminary data.</text>
</comment>
<proteinExistence type="predicted"/>
<organism evidence="2 3">
    <name type="scientific">Ramazzottius varieornatus</name>
    <name type="common">Water bear</name>
    <name type="synonym">Tardigrade</name>
    <dbReference type="NCBI Taxonomy" id="947166"/>
    <lineage>
        <taxon>Eukaryota</taxon>
        <taxon>Metazoa</taxon>
        <taxon>Ecdysozoa</taxon>
        <taxon>Tardigrada</taxon>
        <taxon>Eutardigrada</taxon>
        <taxon>Parachela</taxon>
        <taxon>Hypsibioidea</taxon>
        <taxon>Ramazzottiidae</taxon>
        <taxon>Ramazzottius</taxon>
    </lineage>
</organism>
<feature type="region of interest" description="Disordered" evidence="1">
    <location>
        <begin position="1"/>
        <end position="23"/>
    </location>
</feature>
<protein>
    <submittedName>
        <fullName evidence="2">Uncharacterized protein</fullName>
    </submittedName>
</protein>
<dbReference type="EMBL" id="BDGG01000001">
    <property type="protein sequence ID" value="GAU89513.1"/>
    <property type="molecule type" value="Genomic_DNA"/>
</dbReference>
<sequence length="127" mass="14027">MAGDENYGITRAPFGPSKNDKSLRPDSLTNIFPLNCTDIVNGRKMLDRTAKHTNDRNYSMADKCRQEDGDELLMLSSRTATLLSAQPERAEIVVHSSLCRVWSYACRCPYCGAGIGGRGGQRTQRGL</sequence>
<dbReference type="Proteomes" id="UP000186922">
    <property type="component" value="Unassembled WGS sequence"/>
</dbReference>
<keyword evidence="3" id="KW-1185">Reference proteome</keyword>
<accession>A0A1D1UT21</accession>
<name>A0A1D1UT21_RAMVA</name>
<evidence type="ECO:0000256" key="1">
    <source>
        <dbReference type="SAM" id="MobiDB-lite"/>
    </source>
</evidence>
<reference evidence="2 3" key="1">
    <citation type="journal article" date="2016" name="Nat. Commun.">
        <title>Extremotolerant tardigrade genome and improved radiotolerance of human cultured cells by tardigrade-unique protein.</title>
        <authorList>
            <person name="Hashimoto T."/>
            <person name="Horikawa D.D."/>
            <person name="Saito Y."/>
            <person name="Kuwahara H."/>
            <person name="Kozuka-Hata H."/>
            <person name="Shin-I T."/>
            <person name="Minakuchi Y."/>
            <person name="Ohishi K."/>
            <person name="Motoyama A."/>
            <person name="Aizu T."/>
            <person name="Enomoto A."/>
            <person name="Kondo K."/>
            <person name="Tanaka S."/>
            <person name="Hara Y."/>
            <person name="Koshikawa S."/>
            <person name="Sagara H."/>
            <person name="Miura T."/>
            <person name="Yokobori S."/>
            <person name="Miyagawa K."/>
            <person name="Suzuki Y."/>
            <person name="Kubo T."/>
            <person name="Oyama M."/>
            <person name="Kohara Y."/>
            <person name="Fujiyama A."/>
            <person name="Arakawa K."/>
            <person name="Katayama T."/>
            <person name="Toyoda A."/>
            <person name="Kunieda T."/>
        </authorList>
    </citation>
    <scope>NUCLEOTIDE SEQUENCE [LARGE SCALE GENOMIC DNA]</scope>
    <source>
        <strain evidence="2 3">YOKOZUNA-1</strain>
    </source>
</reference>
<dbReference type="AlphaFoldDB" id="A0A1D1UT21"/>
<gene>
    <name evidence="2" type="primary">RvY_02057-1</name>
    <name evidence="2" type="synonym">RvY_02057.1</name>
    <name evidence="2" type="ORF">RvY_02057</name>
</gene>
<evidence type="ECO:0000313" key="2">
    <source>
        <dbReference type="EMBL" id="GAU89513.1"/>
    </source>
</evidence>